<organism evidence="7 8">
    <name type="scientific">Alkalilimnicola ehrlichii</name>
    <dbReference type="NCBI Taxonomy" id="351052"/>
    <lineage>
        <taxon>Bacteria</taxon>
        <taxon>Pseudomonadati</taxon>
        <taxon>Pseudomonadota</taxon>
        <taxon>Gammaproteobacteria</taxon>
        <taxon>Chromatiales</taxon>
        <taxon>Ectothiorhodospiraceae</taxon>
        <taxon>Alkalilimnicola</taxon>
    </lineage>
</organism>
<dbReference type="InterPro" id="IPR013783">
    <property type="entry name" value="Ig-like_fold"/>
</dbReference>
<dbReference type="Gene3D" id="2.60.40.10">
    <property type="entry name" value="Immunoglobulins"/>
    <property type="match status" value="1"/>
</dbReference>
<evidence type="ECO:0000256" key="2">
    <source>
        <dbReference type="ARBA" id="ARBA00022729"/>
    </source>
</evidence>
<dbReference type="Gene3D" id="2.60.40.1130">
    <property type="entry name" value="Rab geranylgeranyltransferase alpha-subunit, insert domain"/>
    <property type="match status" value="1"/>
</dbReference>
<dbReference type="RefSeq" id="WP_116303842.1">
    <property type="nucleotide sequence ID" value="NZ_NFZV01000031.1"/>
</dbReference>
<dbReference type="EMBL" id="NFZW01000029">
    <property type="protein sequence ID" value="RFA32405.1"/>
    <property type="molecule type" value="Genomic_DNA"/>
</dbReference>
<keyword evidence="2" id="KW-0732">Signal</keyword>
<dbReference type="Gene3D" id="2.60.40.1110">
    <property type="match status" value="1"/>
</dbReference>
<dbReference type="PROSITE" id="PS51257">
    <property type="entry name" value="PROKAR_LIPOPROTEIN"/>
    <property type="match status" value="1"/>
</dbReference>
<evidence type="ECO:0000256" key="3">
    <source>
        <dbReference type="ARBA" id="ARBA00022801"/>
    </source>
</evidence>
<dbReference type="InterPro" id="IPR014756">
    <property type="entry name" value="Ig_E-set"/>
</dbReference>
<dbReference type="SUPFAM" id="SSF49452">
    <property type="entry name" value="Starch-binding domain-like"/>
    <property type="match status" value="1"/>
</dbReference>
<accession>A0A3E0WKE6</accession>
<gene>
    <name evidence="7" type="ORF">CAL65_19635</name>
</gene>
<dbReference type="CDD" id="cd10315">
    <property type="entry name" value="CBM41_pullulanase"/>
    <property type="match status" value="1"/>
</dbReference>
<dbReference type="GO" id="GO:0005975">
    <property type="term" value="P:carbohydrate metabolic process"/>
    <property type="evidence" value="ECO:0007669"/>
    <property type="project" value="InterPro"/>
</dbReference>
<keyword evidence="8" id="KW-1185">Reference proteome</keyword>
<dbReference type="OrthoDB" id="9805159at2"/>
<keyword evidence="4" id="KW-0326">Glycosidase</keyword>
<reference evidence="8" key="1">
    <citation type="submission" date="2017-05" db="EMBL/GenBank/DDBJ databases">
        <authorList>
            <person name="Sharma S."/>
            <person name="Sidhu C."/>
            <person name="Pinnaka A.K."/>
        </authorList>
    </citation>
    <scope>NUCLEOTIDE SEQUENCE [LARGE SCALE GENOMIC DNA]</scope>
    <source>
        <strain evidence="8">AK93</strain>
    </source>
</reference>
<dbReference type="GO" id="GO:0016798">
    <property type="term" value="F:hydrolase activity, acting on glycosyl bonds"/>
    <property type="evidence" value="ECO:0007669"/>
    <property type="project" value="UniProtKB-KW"/>
</dbReference>
<dbReference type="InterPro" id="IPR040671">
    <property type="entry name" value="Pullulanase_N2"/>
</dbReference>
<comment type="caution">
    <text evidence="7">The sequence shown here is derived from an EMBL/GenBank/DDBJ whole genome shotgun (WGS) entry which is preliminary data.</text>
</comment>
<evidence type="ECO:0000256" key="1">
    <source>
        <dbReference type="ARBA" id="ARBA00008061"/>
    </source>
</evidence>
<dbReference type="Pfam" id="PF03714">
    <property type="entry name" value="PUD"/>
    <property type="match status" value="1"/>
</dbReference>
<dbReference type="InterPro" id="IPR005323">
    <property type="entry name" value="CBM41_pullulanase"/>
</dbReference>
<dbReference type="AlphaFoldDB" id="A0A3E0WKE6"/>
<dbReference type="InterPro" id="IPR013784">
    <property type="entry name" value="Carb-bd-like_fold"/>
</dbReference>
<dbReference type="Proteomes" id="UP000256763">
    <property type="component" value="Unassembled WGS sequence"/>
</dbReference>
<evidence type="ECO:0000313" key="8">
    <source>
        <dbReference type="Proteomes" id="UP000256763"/>
    </source>
</evidence>
<sequence>MKLIRSSELRYTMAAIAVAGLITGCSGSSNNGSQTDPDTDLPELADDTARIHYHRDDQNYSDWRLHVWKDHAYGSDPAWNAPQSGWDYSYEHDGTEWVAWDIPIKPDAEEIAFILHLNGGPKNWEEDLVLRIAEHGREIYQLQNDGTIYTSRPDITAPQTGNLNLARAQWVLHDTVVWGQEIEDAEVSASDYFLYYSETGGLTLNQDGLAGHTDRFPLQAESTRWHAESTSLFPHLNGRPVLTLASDDLGRVPDLLRGQVAIARYRDGELADATSLQIPGVLDDLYAEAAQNARLGLDFSEGLDFRLWAPTARNVALLVFDASTPTSLARARR</sequence>
<evidence type="ECO:0000259" key="5">
    <source>
        <dbReference type="Pfam" id="PF03714"/>
    </source>
</evidence>
<evidence type="ECO:0000259" key="6">
    <source>
        <dbReference type="Pfam" id="PF17967"/>
    </source>
</evidence>
<dbReference type="SUPFAM" id="SSF81296">
    <property type="entry name" value="E set domains"/>
    <property type="match status" value="1"/>
</dbReference>
<proteinExistence type="inferred from homology"/>
<dbReference type="Pfam" id="PF17967">
    <property type="entry name" value="Pullulanase_N2"/>
    <property type="match status" value="1"/>
</dbReference>
<keyword evidence="3" id="KW-0378">Hydrolase</keyword>
<feature type="domain" description="Pullulanase carbohydrate-binding module 41" evidence="5">
    <location>
        <begin position="48"/>
        <end position="150"/>
    </location>
</feature>
<evidence type="ECO:0000313" key="7">
    <source>
        <dbReference type="EMBL" id="RFA32405.1"/>
    </source>
</evidence>
<feature type="domain" description="Pullulanase N2" evidence="6">
    <location>
        <begin position="166"/>
        <end position="284"/>
    </location>
</feature>
<comment type="similarity">
    <text evidence="1">Belongs to the glycosyl hydrolase 13 family.</text>
</comment>
<dbReference type="GO" id="GO:0030246">
    <property type="term" value="F:carbohydrate binding"/>
    <property type="evidence" value="ECO:0007669"/>
    <property type="project" value="InterPro"/>
</dbReference>
<evidence type="ECO:0000256" key="4">
    <source>
        <dbReference type="ARBA" id="ARBA00023295"/>
    </source>
</evidence>
<name>A0A3E0WKE6_9GAMM</name>
<protein>
    <submittedName>
        <fullName evidence="7">Uncharacterized protein</fullName>
    </submittedName>
</protein>